<keyword evidence="3" id="KW-0808">Transferase</keyword>
<dbReference type="Pfam" id="PF05063">
    <property type="entry name" value="MT-A70"/>
    <property type="match status" value="1"/>
</dbReference>
<evidence type="ECO:0000256" key="4">
    <source>
        <dbReference type="ARBA" id="ARBA00022691"/>
    </source>
</evidence>
<gene>
    <name evidence="7" type="ORF">ZYGR_0BB00520</name>
</gene>
<dbReference type="Proteomes" id="UP000187013">
    <property type="component" value="Unassembled WGS sequence"/>
</dbReference>
<dbReference type="PANTHER" id="PTHR12829">
    <property type="entry name" value="N6-ADENOSINE-METHYLTRANSFERASE"/>
    <property type="match status" value="1"/>
</dbReference>
<keyword evidence="4" id="KW-0949">S-adenosyl-L-methionine</keyword>
<name>A0A1Q3AKT8_ZYGRO</name>
<evidence type="ECO:0000256" key="2">
    <source>
        <dbReference type="ARBA" id="ARBA00022603"/>
    </source>
</evidence>
<comment type="catalytic activity">
    <reaction evidence="5">
        <text>an adenosine in mRNA + S-adenosyl-L-methionine = an N(6)-methyladenosine in mRNA + S-adenosyl-L-homocysteine + H(+)</text>
        <dbReference type="Rhea" id="RHEA:55584"/>
        <dbReference type="Rhea" id="RHEA-COMP:12414"/>
        <dbReference type="Rhea" id="RHEA-COMP:12417"/>
        <dbReference type="ChEBI" id="CHEBI:15378"/>
        <dbReference type="ChEBI" id="CHEBI:57856"/>
        <dbReference type="ChEBI" id="CHEBI:59789"/>
        <dbReference type="ChEBI" id="CHEBI:74411"/>
        <dbReference type="ChEBI" id="CHEBI:74449"/>
        <dbReference type="EC" id="2.1.1.348"/>
    </reaction>
</comment>
<evidence type="ECO:0000256" key="5">
    <source>
        <dbReference type="ARBA" id="ARBA00048957"/>
    </source>
</evidence>
<dbReference type="PROSITE" id="PS51143">
    <property type="entry name" value="MT_A70"/>
    <property type="match status" value="1"/>
</dbReference>
<dbReference type="GO" id="GO:0001734">
    <property type="term" value="F:mRNA m(6)A methyltransferase activity"/>
    <property type="evidence" value="ECO:0007669"/>
    <property type="project" value="UniProtKB-EC"/>
</dbReference>
<dbReference type="GO" id="GO:0032259">
    <property type="term" value="P:methylation"/>
    <property type="evidence" value="ECO:0007669"/>
    <property type="project" value="UniProtKB-KW"/>
</dbReference>
<dbReference type="GO" id="GO:0005634">
    <property type="term" value="C:nucleus"/>
    <property type="evidence" value="ECO:0007669"/>
    <property type="project" value="TreeGrafter"/>
</dbReference>
<keyword evidence="2" id="KW-0489">Methyltransferase</keyword>
<comment type="similarity">
    <text evidence="6">Belongs to the MT-A70-like family.</text>
</comment>
<sequence length="513" mass="58921">MVNPELVEFLIENHQELISVPLSGQLRDVFSLFLIDQSIQCGPKYAVMSYQEFLHDLLEVNEIAPNSLDFQDESFAAMDDQRIEFIDVYALKILYNICRQDIRGSYQVSRGSRGGEQPQQDFPLLDRFMLALDYDSKNASSGLLSRQMLLQRLEKTLAHKPASVQLGKERAHMTVPRSEFVPVCNSERHAHILSTSVNISNNRIISIQWSRINKFENENNGFTHCLQTKIHYVPNVNGHIERSLGDCSYLDTCHKLSTCRYVHYLQYIPECLREKIAEETKLANKQISQQKRIPFYTLGNCCADISKSLLPPQWIRCDVRKFDFSCLGKFSAVIADPAWNIHMNLPYGTCNDIELLGLPLEQLQDEGILFLWVTGRAIDLGKESLEKWGYRVANEISWIKTNQLGRTIVTGRTGHWLNHSKEHLLVGLKGDPQWLNKQIDSDIIVSATRETSRKPDELYGMIERLVGRHARKLEIFGRDHNKRPGWLTIGNQVTGTCIRELEVKKRYENSISS</sequence>
<dbReference type="EC" id="2.1.1.348" evidence="1"/>
<organism evidence="7 8">
    <name type="scientific">Zygosaccharomyces rouxii</name>
    <dbReference type="NCBI Taxonomy" id="4956"/>
    <lineage>
        <taxon>Eukaryota</taxon>
        <taxon>Fungi</taxon>
        <taxon>Dikarya</taxon>
        <taxon>Ascomycota</taxon>
        <taxon>Saccharomycotina</taxon>
        <taxon>Saccharomycetes</taxon>
        <taxon>Saccharomycetales</taxon>
        <taxon>Saccharomycetaceae</taxon>
        <taxon>Zygosaccharomyces</taxon>
    </lineage>
</organism>
<dbReference type="GO" id="GO:0036396">
    <property type="term" value="C:RNA N6-methyladenosine methyltransferase complex"/>
    <property type="evidence" value="ECO:0007669"/>
    <property type="project" value="TreeGrafter"/>
</dbReference>
<dbReference type="EMBL" id="BDGX01000054">
    <property type="protein sequence ID" value="GAV56275.1"/>
    <property type="molecule type" value="Genomic_DNA"/>
</dbReference>
<dbReference type="InterPro" id="IPR007757">
    <property type="entry name" value="MT-A70-like"/>
</dbReference>
<proteinExistence type="inferred from homology"/>
<dbReference type="AlphaFoldDB" id="A0A1Q3AKT8"/>
<evidence type="ECO:0000256" key="3">
    <source>
        <dbReference type="ARBA" id="ARBA00022679"/>
    </source>
</evidence>
<dbReference type="OrthoDB" id="10262526at2759"/>
<protein>
    <recommendedName>
        <fullName evidence="1">mRNA m(6)A methyltransferase</fullName>
        <ecNumber evidence="1">2.1.1.348</ecNumber>
    </recommendedName>
</protein>
<comment type="caution">
    <text evidence="7">The sequence shown here is derived from an EMBL/GenBank/DDBJ whole genome shotgun (WGS) entry which is preliminary data.</text>
</comment>
<reference evidence="7 8" key="1">
    <citation type="submission" date="2016-08" db="EMBL/GenBank/DDBJ databases">
        <title>Draft genome sequence of allopolyploid Zygosaccharomyces rouxii.</title>
        <authorList>
            <person name="Watanabe J."/>
            <person name="Uehara K."/>
            <person name="Mogi Y."/>
            <person name="Tsukioka Y."/>
        </authorList>
    </citation>
    <scope>NUCLEOTIDE SEQUENCE [LARGE SCALE GENOMIC DNA]</scope>
    <source>
        <strain evidence="7 8">NBRC 110957</strain>
    </source>
</reference>
<evidence type="ECO:0000313" key="8">
    <source>
        <dbReference type="Proteomes" id="UP000187013"/>
    </source>
</evidence>
<dbReference type="InterPro" id="IPR029063">
    <property type="entry name" value="SAM-dependent_MTases_sf"/>
</dbReference>
<dbReference type="SUPFAM" id="SSF53335">
    <property type="entry name" value="S-adenosyl-L-methionine-dependent methyltransferases"/>
    <property type="match status" value="1"/>
</dbReference>
<evidence type="ECO:0000313" key="7">
    <source>
        <dbReference type="EMBL" id="GAV56275.1"/>
    </source>
</evidence>
<evidence type="ECO:0000256" key="1">
    <source>
        <dbReference type="ARBA" id="ARBA00012160"/>
    </source>
</evidence>
<evidence type="ECO:0000256" key="6">
    <source>
        <dbReference type="PROSITE-ProRule" id="PRU00489"/>
    </source>
</evidence>
<dbReference type="PANTHER" id="PTHR12829:SF7">
    <property type="entry name" value="N6-ADENOSINE-METHYLTRANSFERASE CATALYTIC SUBUNIT"/>
    <property type="match status" value="1"/>
</dbReference>
<accession>A0A1Q3AKT8</accession>